<evidence type="ECO:0000256" key="5">
    <source>
        <dbReference type="ARBA" id="ARBA00023027"/>
    </source>
</evidence>
<dbReference type="NCBIfam" id="TIGR01470">
    <property type="entry name" value="cysG_Nterm"/>
    <property type="match status" value="1"/>
</dbReference>
<dbReference type="InterPro" id="IPR014777">
    <property type="entry name" value="4pyrrole_Mease_sub1"/>
</dbReference>
<dbReference type="SUPFAM" id="SSF51735">
    <property type="entry name" value="NAD(P)-binding Rossmann-fold domains"/>
    <property type="match status" value="1"/>
</dbReference>
<dbReference type="RefSeq" id="WP_159460318.1">
    <property type="nucleotide sequence ID" value="NZ_FWZX01000027.1"/>
</dbReference>
<dbReference type="PANTHER" id="PTHR35330:SF1">
    <property type="entry name" value="SIROHEME BIOSYNTHESIS PROTEIN MET8"/>
    <property type="match status" value="1"/>
</dbReference>
<dbReference type="SUPFAM" id="SSF75615">
    <property type="entry name" value="Siroheme synthase middle domains-like"/>
    <property type="match status" value="1"/>
</dbReference>
<dbReference type="STRING" id="560819.SAMN05428998_1277"/>
<dbReference type="SUPFAM" id="SSF53790">
    <property type="entry name" value="Tetrapyrrole methylase"/>
    <property type="match status" value="1"/>
</dbReference>
<dbReference type="InterPro" id="IPR035996">
    <property type="entry name" value="4pyrrol_Methylase_sf"/>
</dbReference>
<dbReference type="GO" id="GO:0019354">
    <property type="term" value="P:siroheme biosynthetic process"/>
    <property type="evidence" value="ECO:0007669"/>
    <property type="project" value="UniProtKB-UniPathway"/>
</dbReference>
<dbReference type="GO" id="GO:0032259">
    <property type="term" value="P:methylation"/>
    <property type="evidence" value="ECO:0007669"/>
    <property type="project" value="UniProtKB-KW"/>
</dbReference>
<feature type="domain" description="Tetrapyrrole methylase" evidence="8">
    <location>
        <begin position="250"/>
        <end position="357"/>
    </location>
</feature>
<comment type="similarity">
    <text evidence="2">Belongs to the precorrin methyltransferase family.</text>
</comment>
<proteinExistence type="inferred from homology"/>
<dbReference type="Pfam" id="PF14824">
    <property type="entry name" value="Sirohm_synth_M"/>
    <property type="match status" value="1"/>
</dbReference>
<dbReference type="EC" id="1.3.1.76" evidence="3"/>
<dbReference type="UniPathway" id="UPA00262">
    <property type="reaction ID" value="UER00222"/>
</dbReference>
<keyword evidence="4" id="KW-0560">Oxidoreductase</keyword>
<reference evidence="10 11" key="1">
    <citation type="submission" date="2017-04" db="EMBL/GenBank/DDBJ databases">
        <authorList>
            <person name="Afonso C.L."/>
            <person name="Miller P.J."/>
            <person name="Scott M.A."/>
            <person name="Spackman E."/>
            <person name="Goraichik I."/>
            <person name="Dimitrov K.M."/>
            <person name="Suarez D.L."/>
            <person name="Swayne D.E."/>
        </authorList>
    </citation>
    <scope>NUCLEOTIDE SEQUENCE [LARGE SCALE GENOMIC DNA]</scope>
    <source>
        <strain evidence="10 11">USBA 355</strain>
    </source>
</reference>
<sequence length="370" mass="38376">MSLLPLPSRRAERRRGAPPAARGIEALASLPLFHRLAGRRALVAGGSRGALWKAELLAAAGADVTVAAGDAEAAGGFAALAANPPAGRVLVLARPWQPGDLTGAAIAVADLEESEAPAFAEAARTAGVPVNLVDRPALSDFQFGAIVNRSPLVLAISTDGAAPVFAQALRARLEAFLPRGLAAWAEAARRWRPAVQRRALPFAERRRFWEAFSDLAWREGERAPREADRAALLRRLSAATAEPATAGSRILLLGAGPGDPELLTLKAQRALQAASLVVYESGVAPAVLELSRREARRLEGPEDAAGWHALGRALAAEAGRGGQVAVLLRGDGLRFGADRVAALEAAGLTVEFAPGVAGTPDRAAAGLRVA</sequence>
<evidence type="ECO:0000256" key="6">
    <source>
        <dbReference type="ARBA" id="ARBA00023244"/>
    </source>
</evidence>
<dbReference type="InterPro" id="IPR006367">
    <property type="entry name" value="Sirohaem_synthase_N"/>
</dbReference>
<dbReference type="Gene3D" id="3.40.50.720">
    <property type="entry name" value="NAD(P)-binding Rossmann-like Domain"/>
    <property type="match status" value="1"/>
</dbReference>
<dbReference type="GO" id="GO:0004325">
    <property type="term" value="F:ferrochelatase activity"/>
    <property type="evidence" value="ECO:0007669"/>
    <property type="project" value="InterPro"/>
</dbReference>
<evidence type="ECO:0000313" key="10">
    <source>
        <dbReference type="EMBL" id="SMF67045.1"/>
    </source>
</evidence>
<evidence type="ECO:0000256" key="2">
    <source>
        <dbReference type="ARBA" id="ARBA00005879"/>
    </source>
</evidence>
<organism evidence="10 11">
    <name type="scientific">Tistlia consotensis USBA 355</name>
    <dbReference type="NCBI Taxonomy" id="560819"/>
    <lineage>
        <taxon>Bacteria</taxon>
        <taxon>Pseudomonadati</taxon>
        <taxon>Pseudomonadota</taxon>
        <taxon>Alphaproteobacteria</taxon>
        <taxon>Rhodospirillales</taxon>
        <taxon>Rhodovibrionaceae</taxon>
        <taxon>Tistlia</taxon>
    </lineage>
</organism>
<gene>
    <name evidence="10" type="ORF">SAMN05428998_1277</name>
</gene>
<dbReference type="Pfam" id="PF00590">
    <property type="entry name" value="TP_methylase"/>
    <property type="match status" value="1"/>
</dbReference>
<dbReference type="PROSITE" id="PS00839">
    <property type="entry name" value="SUMT_1"/>
    <property type="match status" value="1"/>
</dbReference>
<evidence type="ECO:0000256" key="1">
    <source>
        <dbReference type="ARBA" id="ARBA00005010"/>
    </source>
</evidence>
<comment type="catalytic activity">
    <reaction evidence="7">
        <text>precorrin-2 + NAD(+) = sirohydrochlorin + NADH + 2 H(+)</text>
        <dbReference type="Rhea" id="RHEA:15613"/>
        <dbReference type="ChEBI" id="CHEBI:15378"/>
        <dbReference type="ChEBI" id="CHEBI:57540"/>
        <dbReference type="ChEBI" id="CHEBI:57945"/>
        <dbReference type="ChEBI" id="CHEBI:58351"/>
        <dbReference type="ChEBI" id="CHEBI:58827"/>
        <dbReference type="EC" id="1.3.1.76"/>
    </reaction>
</comment>
<dbReference type="InterPro" id="IPR028161">
    <property type="entry name" value="Met8-like"/>
</dbReference>
<accession>A0A1Y6CJI0</accession>
<dbReference type="InterPro" id="IPR000878">
    <property type="entry name" value="4pyrrol_Mease"/>
</dbReference>
<keyword evidence="11" id="KW-1185">Reference proteome</keyword>
<evidence type="ECO:0000256" key="7">
    <source>
        <dbReference type="ARBA" id="ARBA00047561"/>
    </source>
</evidence>
<dbReference type="Pfam" id="PF13241">
    <property type="entry name" value="NAD_binding_7"/>
    <property type="match status" value="1"/>
</dbReference>
<evidence type="ECO:0000259" key="9">
    <source>
        <dbReference type="Pfam" id="PF14824"/>
    </source>
</evidence>
<evidence type="ECO:0000256" key="3">
    <source>
        <dbReference type="ARBA" id="ARBA00012400"/>
    </source>
</evidence>
<dbReference type="Proteomes" id="UP000192917">
    <property type="component" value="Unassembled WGS sequence"/>
</dbReference>
<protein>
    <recommendedName>
        <fullName evidence="3">precorrin-2 dehydrogenase</fullName>
        <ecNumber evidence="3">1.3.1.76</ecNumber>
    </recommendedName>
</protein>
<dbReference type="Gene3D" id="3.40.1010.10">
    <property type="entry name" value="Cobalt-precorrin-4 Transmethylase, Domain 1"/>
    <property type="match status" value="1"/>
</dbReference>
<evidence type="ECO:0000259" key="8">
    <source>
        <dbReference type="Pfam" id="PF00590"/>
    </source>
</evidence>
<evidence type="ECO:0000256" key="4">
    <source>
        <dbReference type="ARBA" id="ARBA00023002"/>
    </source>
</evidence>
<dbReference type="Gene3D" id="3.30.160.110">
    <property type="entry name" value="Siroheme synthase, domain 2"/>
    <property type="match status" value="1"/>
</dbReference>
<dbReference type="PANTHER" id="PTHR35330">
    <property type="entry name" value="SIROHEME BIOSYNTHESIS PROTEIN MET8"/>
    <property type="match status" value="1"/>
</dbReference>
<keyword evidence="10" id="KW-0489">Methyltransferase</keyword>
<dbReference type="EMBL" id="FWZX01000027">
    <property type="protein sequence ID" value="SMF67045.1"/>
    <property type="molecule type" value="Genomic_DNA"/>
</dbReference>
<evidence type="ECO:0000313" key="11">
    <source>
        <dbReference type="Proteomes" id="UP000192917"/>
    </source>
</evidence>
<name>A0A1Y6CJI0_9PROT</name>
<dbReference type="GO" id="GO:0043115">
    <property type="term" value="F:precorrin-2 dehydrogenase activity"/>
    <property type="evidence" value="ECO:0007669"/>
    <property type="project" value="UniProtKB-EC"/>
</dbReference>
<keyword evidence="6" id="KW-0627">Porphyrin biosynthesis</keyword>
<dbReference type="InterPro" id="IPR028281">
    <property type="entry name" value="Sirohaem_synthase_central"/>
</dbReference>
<feature type="domain" description="Siroheme synthase central" evidence="9">
    <location>
        <begin position="150"/>
        <end position="175"/>
    </location>
</feature>
<dbReference type="InterPro" id="IPR003043">
    <property type="entry name" value="Uropor_MeTrfase_CS"/>
</dbReference>
<comment type="pathway">
    <text evidence="1">Porphyrin-containing compound metabolism; siroheme biosynthesis; sirohydrochlorin from precorrin-2: step 1/1.</text>
</comment>
<keyword evidence="10" id="KW-0808">Transferase</keyword>
<dbReference type="AlphaFoldDB" id="A0A1Y6CJI0"/>
<dbReference type="GO" id="GO:0008168">
    <property type="term" value="F:methyltransferase activity"/>
    <property type="evidence" value="ECO:0007669"/>
    <property type="project" value="UniProtKB-KW"/>
</dbReference>
<keyword evidence="5" id="KW-0520">NAD</keyword>
<dbReference type="InterPro" id="IPR036291">
    <property type="entry name" value="NAD(P)-bd_dom_sf"/>
</dbReference>